<dbReference type="Proteomes" id="UP000249757">
    <property type="component" value="Unassembled WGS sequence"/>
</dbReference>
<gene>
    <name evidence="3" type="ORF">Ptr86124_005740</name>
    <name evidence="2" type="ORF">PtrM4_136170</name>
</gene>
<dbReference type="Proteomes" id="UP000245464">
    <property type="component" value="Chromosome 8"/>
</dbReference>
<dbReference type="EMBL" id="NQIK02000008">
    <property type="protein sequence ID" value="KAF7567026.1"/>
    <property type="molecule type" value="Genomic_DNA"/>
</dbReference>
<reference evidence="5" key="4">
    <citation type="journal article" date="2022" name="Microb. Genom.">
        <title>A global pangenome for the wheat fungal pathogen Pyrenophora tritici-repentis and prediction of effector protein structural homology.</title>
        <authorList>
            <person name="Moolhuijzen P.M."/>
            <person name="See P.T."/>
            <person name="Shi G."/>
            <person name="Powell H.R."/>
            <person name="Cockram J."/>
            <person name="Jorgensen L.N."/>
            <person name="Benslimane H."/>
            <person name="Strelkov S.E."/>
            <person name="Turner J."/>
            <person name="Liu Z."/>
            <person name="Moffat C.S."/>
        </authorList>
    </citation>
    <scope>NUCLEOTIDE SEQUENCE [LARGE SCALE GENOMIC DNA]</scope>
</reference>
<dbReference type="AlphaFoldDB" id="A0A2W1FEI2"/>
<keyword evidence="5" id="KW-1185">Reference proteome</keyword>
<sequence>MKLTILFVAAAYLLTTSATAITAPAASLAVARDDTVNTPATQAGAAVSVNKGDNEPNSDVHMAIGGWPGGSQCGTYGCNYGVNHCVEDCGRGPQCKPYCECKLYSNPNSLCRTQGCVKAPKNCDKYDKKKRDVDDKVVTDNSGPVTKLDCDNYDKKKRDIDDKAIMDNLDPVMKLDVSGPFNPCYECKMAYDVCVKKCGLGPGCSTMCKCQPIGPNSTCKQCPELQCLSIVYKLRQDAKILGDT</sequence>
<dbReference type="EMBL" id="NRDI02000006">
    <property type="protein sequence ID" value="KAI1515739.1"/>
    <property type="molecule type" value="Genomic_DNA"/>
</dbReference>
<name>A0A2W1FEI2_9PLEO</name>
<feature type="chain" id="PRO_5042701066" evidence="1">
    <location>
        <begin position="19"/>
        <end position="244"/>
    </location>
</feature>
<evidence type="ECO:0000256" key="1">
    <source>
        <dbReference type="SAM" id="SignalP"/>
    </source>
</evidence>
<keyword evidence="1" id="KW-0732">Signal</keyword>
<evidence type="ECO:0000313" key="5">
    <source>
        <dbReference type="Proteomes" id="UP000249757"/>
    </source>
</evidence>
<accession>A0A2W1FEI2</accession>
<evidence type="ECO:0000313" key="3">
    <source>
        <dbReference type="EMBL" id="KAI1515739.1"/>
    </source>
</evidence>
<proteinExistence type="predicted"/>
<evidence type="ECO:0000313" key="4">
    <source>
        <dbReference type="Proteomes" id="UP000245464"/>
    </source>
</evidence>
<dbReference type="OrthoDB" id="3675782at2759"/>
<comment type="caution">
    <text evidence="2">The sequence shown here is derived from an EMBL/GenBank/DDBJ whole genome shotgun (WGS) entry which is preliminary data.</text>
</comment>
<reference evidence="3" key="2">
    <citation type="submission" date="2021-05" db="EMBL/GenBank/DDBJ databases">
        <authorList>
            <person name="Moolhuijzen P.M."/>
            <person name="Moffat C.S."/>
        </authorList>
    </citation>
    <scope>NUCLEOTIDE SEQUENCE</scope>
    <source>
        <strain evidence="3">86-124</strain>
    </source>
</reference>
<evidence type="ECO:0000313" key="2">
    <source>
        <dbReference type="EMBL" id="KAF7567026.1"/>
    </source>
</evidence>
<reference evidence="3" key="3">
    <citation type="journal article" date="2022" name="bioRxiv">
        <title>A global pangenome for the wheat fungal pathogen Pyrenophora tritici-repentis and prediction of effector protein structural homology.</title>
        <authorList>
            <person name="Moolhuijzen P."/>
            <person name="See P.T."/>
            <person name="Shi G."/>
            <person name="Powell H.R."/>
            <person name="Cockram J."/>
            <person name="Jorgensen L.N."/>
            <person name="Benslimane H."/>
            <person name="Strelkov S.E."/>
            <person name="Turner J."/>
            <person name="Liu Z."/>
            <person name="Moffat C.S."/>
        </authorList>
    </citation>
    <scope>NUCLEOTIDE SEQUENCE</scope>
    <source>
        <strain evidence="3">86-124</strain>
    </source>
</reference>
<feature type="signal peptide" evidence="1">
    <location>
        <begin position="1"/>
        <end position="18"/>
    </location>
</feature>
<protein>
    <submittedName>
        <fullName evidence="2">Uncharacterized protein</fullName>
    </submittedName>
</protein>
<organism evidence="2 4">
    <name type="scientific">Pyrenophora tritici-repentis</name>
    <dbReference type="NCBI Taxonomy" id="45151"/>
    <lineage>
        <taxon>Eukaryota</taxon>
        <taxon>Fungi</taxon>
        <taxon>Dikarya</taxon>
        <taxon>Ascomycota</taxon>
        <taxon>Pezizomycotina</taxon>
        <taxon>Dothideomycetes</taxon>
        <taxon>Pleosporomycetidae</taxon>
        <taxon>Pleosporales</taxon>
        <taxon>Pleosporineae</taxon>
        <taxon>Pleosporaceae</taxon>
        <taxon>Pyrenophora</taxon>
    </lineage>
</organism>
<reference evidence="2 4" key="1">
    <citation type="journal article" date="2018" name="BMC Genomics">
        <title>Comparative genomics of the wheat fungal pathogen Pyrenophora tritici-repentis reveals chromosomal variations and genome plasticity.</title>
        <authorList>
            <person name="Moolhuijzen P."/>
            <person name="See P.T."/>
            <person name="Hane J.K."/>
            <person name="Shi G."/>
            <person name="Liu Z."/>
            <person name="Oliver R.P."/>
            <person name="Moffat C.S."/>
        </authorList>
    </citation>
    <scope>NUCLEOTIDE SEQUENCE [LARGE SCALE GENOMIC DNA]</scope>
    <source>
        <strain evidence="2">M4</strain>
    </source>
</reference>